<organism evidence="2 3">
    <name type="scientific">Xenorhabdus kozodoii</name>
    <dbReference type="NCBI Taxonomy" id="351676"/>
    <lineage>
        <taxon>Bacteria</taxon>
        <taxon>Pseudomonadati</taxon>
        <taxon>Pseudomonadota</taxon>
        <taxon>Gammaproteobacteria</taxon>
        <taxon>Enterobacterales</taxon>
        <taxon>Morganellaceae</taxon>
        <taxon>Xenorhabdus</taxon>
    </lineage>
</organism>
<reference evidence="2 3" key="1">
    <citation type="journal article" date="2017" name="Nat. Microbiol.">
        <title>Natural product diversity associated with the nematode symbionts Photorhabdus and Xenorhabdus.</title>
        <authorList>
            <person name="Tobias N.J."/>
            <person name="Wolff H."/>
            <person name="Djahanschiri B."/>
            <person name="Grundmann F."/>
            <person name="Kronenwerth M."/>
            <person name="Shi Y.M."/>
            <person name="Simonyi S."/>
            <person name="Grun P."/>
            <person name="Shapiro-Ilan D."/>
            <person name="Pidot S.J."/>
            <person name="Stinear T.P."/>
            <person name="Ebersberger I."/>
            <person name="Bode H.B."/>
        </authorList>
    </citation>
    <scope>NUCLEOTIDE SEQUENCE [LARGE SCALE GENOMIC DNA]</scope>
    <source>
        <strain evidence="2 3">DSM 17907</strain>
    </source>
</reference>
<protein>
    <submittedName>
        <fullName evidence="2">Uncharacterized protein</fullName>
    </submittedName>
</protein>
<dbReference type="AlphaFoldDB" id="A0A2D0LEL7"/>
<evidence type="ECO:0000256" key="1">
    <source>
        <dbReference type="SAM" id="MobiDB-lite"/>
    </source>
</evidence>
<evidence type="ECO:0000313" key="2">
    <source>
        <dbReference type="EMBL" id="PHM74045.1"/>
    </source>
</evidence>
<sequence length="42" mass="4849">MPDSNDDLRDEKHIKKVDWQSSSQPFSETLSDQFQGDPIQQA</sequence>
<feature type="compositionally biased region" description="Basic and acidic residues" evidence="1">
    <location>
        <begin position="1"/>
        <end position="18"/>
    </location>
</feature>
<keyword evidence="3" id="KW-1185">Reference proteome</keyword>
<comment type="caution">
    <text evidence="2">The sequence shown here is derived from an EMBL/GenBank/DDBJ whole genome shotgun (WGS) entry which is preliminary data.</text>
</comment>
<evidence type="ECO:0000313" key="3">
    <source>
        <dbReference type="Proteomes" id="UP000221101"/>
    </source>
</evidence>
<dbReference type="Proteomes" id="UP000221101">
    <property type="component" value="Unassembled WGS sequence"/>
</dbReference>
<gene>
    <name evidence="2" type="ORF">Xkoz_01253</name>
</gene>
<name>A0A2D0LEL7_9GAMM</name>
<accession>A0A2D0LEL7</accession>
<feature type="region of interest" description="Disordered" evidence="1">
    <location>
        <begin position="1"/>
        <end position="42"/>
    </location>
</feature>
<feature type="compositionally biased region" description="Polar residues" evidence="1">
    <location>
        <begin position="19"/>
        <end position="42"/>
    </location>
</feature>
<proteinExistence type="predicted"/>
<dbReference type="EMBL" id="NJCX01000007">
    <property type="protein sequence ID" value="PHM74045.1"/>
    <property type="molecule type" value="Genomic_DNA"/>
</dbReference>